<name>A0AAF0PP43_SOLVR</name>
<gene>
    <name evidence="2" type="ORF">MTR67_001337</name>
</gene>
<feature type="domain" description="FBD" evidence="1">
    <location>
        <begin position="119"/>
        <end position="188"/>
    </location>
</feature>
<dbReference type="AlphaFoldDB" id="A0AAF0PP43"/>
<keyword evidence="3" id="KW-1185">Reference proteome</keyword>
<dbReference type="EMBL" id="CP133612">
    <property type="protein sequence ID" value="WMV07952.1"/>
    <property type="molecule type" value="Genomic_DNA"/>
</dbReference>
<dbReference type="InterPro" id="IPR006566">
    <property type="entry name" value="FBD"/>
</dbReference>
<evidence type="ECO:0000313" key="3">
    <source>
        <dbReference type="Proteomes" id="UP001234989"/>
    </source>
</evidence>
<dbReference type="Proteomes" id="UP001234989">
    <property type="component" value="Chromosome 1"/>
</dbReference>
<protein>
    <recommendedName>
        <fullName evidence="1">FBD domain-containing protein</fullName>
    </recommendedName>
</protein>
<sequence>MEKITSNCQQLESLKLTEFCGFHRLHLTSSKCKRQELIEYRYSPDCIEAGCHYFEVVAPYVQHLKIQVVFDGVKIMLSDLSSLVHADLTYNLYNFYESDEVIGKSMVKDHLTSVACANELIIPSLYIEWSPLTFDTTTEQTELMKYLLEHAKNLVKLVIVPANHGCSKMIESLLALPRVSNTTLLVSVEPVADVEYE</sequence>
<accession>A0AAF0PP43</accession>
<organism evidence="2 3">
    <name type="scientific">Solanum verrucosum</name>
    <dbReference type="NCBI Taxonomy" id="315347"/>
    <lineage>
        <taxon>Eukaryota</taxon>
        <taxon>Viridiplantae</taxon>
        <taxon>Streptophyta</taxon>
        <taxon>Embryophyta</taxon>
        <taxon>Tracheophyta</taxon>
        <taxon>Spermatophyta</taxon>
        <taxon>Magnoliopsida</taxon>
        <taxon>eudicotyledons</taxon>
        <taxon>Gunneridae</taxon>
        <taxon>Pentapetalae</taxon>
        <taxon>asterids</taxon>
        <taxon>lamiids</taxon>
        <taxon>Solanales</taxon>
        <taxon>Solanaceae</taxon>
        <taxon>Solanoideae</taxon>
        <taxon>Solaneae</taxon>
        <taxon>Solanum</taxon>
    </lineage>
</organism>
<evidence type="ECO:0000313" key="2">
    <source>
        <dbReference type="EMBL" id="WMV07952.1"/>
    </source>
</evidence>
<reference evidence="2" key="1">
    <citation type="submission" date="2023-08" db="EMBL/GenBank/DDBJ databases">
        <title>A de novo genome assembly of Solanum verrucosum Schlechtendal, a Mexican diploid species geographically isolated from the other diploid A-genome species in potato relatives.</title>
        <authorList>
            <person name="Hosaka K."/>
        </authorList>
    </citation>
    <scope>NUCLEOTIDE SEQUENCE</scope>
    <source>
        <tissue evidence="2">Young leaves</tissue>
    </source>
</reference>
<evidence type="ECO:0000259" key="1">
    <source>
        <dbReference type="SMART" id="SM00579"/>
    </source>
</evidence>
<dbReference type="SMART" id="SM00579">
    <property type="entry name" value="FBD"/>
    <property type="match status" value="1"/>
</dbReference>
<proteinExistence type="predicted"/>